<sequence length="130" mass="14244">MTFEANVVELHLHWCLVQTKEAGGPRSTFGGNEFDLTEVDLPHAALAASLVVGLNEGLASYLTWLFSRPNEEMRSAVHDKAERESIALPVNALAINAAAFEFLQRQKSEKCAPDHPTVQRSIATSLAKRS</sequence>
<dbReference type="RefSeq" id="WP_185896099.1">
    <property type="nucleotide sequence ID" value="NZ_CP060028.1"/>
</dbReference>
<organism evidence="1 2">
    <name type="scientific">Pseudoxanthomonas mexicana</name>
    <dbReference type="NCBI Taxonomy" id="128785"/>
    <lineage>
        <taxon>Bacteria</taxon>
        <taxon>Pseudomonadati</taxon>
        <taxon>Pseudomonadota</taxon>
        <taxon>Gammaproteobacteria</taxon>
        <taxon>Lysobacterales</taxon>
        <taxon>Lysobacteraceae</taxon>
        <taxon>Pseudoxanthomonas</taxon>
    </lineage>
</organism>
<gene>
    <name evidence="1" type="ORF">H4W19_03820</name>
</gene>
<proteinExistence type="predicted"/>
<protein>
    <submittedName>
        <fullName evidence="1">Uncharacterized protein</fullName>
    </submittedName>
</protein>
<name>A0ABX6RCD5_PSEMX</name>
<evidence type="ECO:0000313" key="1">
    <source>
        <dbReference type="EMBL" id="QND80933.1"/>
    </source>
</evidence>
<reference evidence="1 2" key="1">
    <citation type="submission" date="2020-08" db="EMBL/GenBank/DDBJ databases">
        <title>Streptomycin resistant and MDR strain, P. mexicana.</title>
        <authorList>
            <person name="Ganesh-kumar S."/>
            <person name="Zhe T."/>
            <person name="Yu Z."/>
            <person name="Min Y."/>
        </authorList>
    </citation>
    <scope>NUCLEOTIDE SEQUENCE [LARGE SCALE GENOMIC DNA]</scope>
    <source>
        <strain evidence="1 2">GTZY</strain>
    </source>
</reference>
<accession>A0ABX6RCD5</accession>
<dbReference type="Proteomes" id="UP000515506">
    <property type="component" value="Chromosome"/>
</dbReference>
<keyword evidence="2" id="KW-1185">Reference proteome</keyword>
<evidence type="ECO:0000313" key="2">
    <source>
        <dbReference type="Proteomes" id="UP000515506"/>
    </source>
</evidence>
<dbReference type="EMBL" id="CP060028">
    <property type="protein sequence ID" value="QND80933.1"/>
    <property type="molecule type" value="Genomic_DNA"/>
</dbReference>